<name>A0A6J7XAU0_9CAUD</name>
<evidence type="ECO:0000313" key="6">
    <source>
        <dbReference type="EMBL" id="CAB4205221.1"/>
    </source>
</evidence>
<organism evidence="8">
    <name type="scientific">uncultured Caudovirales phage</name>
    <dbReference type="NCBI Taxonomy" id="2100421"/>
    <lineage>
        <taxon>Viruses</taxon>
        <taxon>Duplodnaviria</taxon>
        <taxon>Heunggongvirae</taxon>
        <taxon>Uroviricota</taxon>
        <taxon>Caudoviricetes</taxon>
        <taxon>Peduoviridae</taxon>
        <taxon>Maltschvirus</taxon>
        <taxon>Maltschvirus maltsch</taxon>
    </lineage>
</organism>
<dbReference type="EMBL" id="LR797024">
    <property type="protein sequence ID" value="CAB4181285.1"/>
    <property type="molecule type" value="Genomic_DNA"/>
</dbReference>
<evidence type="ECO:0000313" key="3">
    <source>
        <dbReference type="EMBL" id="CAB4168458.1"/>
    </source>
</evidence>
<dbReference type="EMBL" id="LR796827">
    <property type="protein sequence ID" value="CAB4168458.1"/>
    <property type="molecule type" value="Genomic_DNA"/>
</dbReference>
<dbReference type="EMBL" id="LR797356">
    <property type="protein sequence ID" value="CAB4205221.1"/>
    <property type="molecule type" value="Genomic_DNA"/>
</dbReference>
<dbReference type="EMBL" id="LR796643">
    <property type="protein sequence ID" value="CAB4156416.1"/>
    <property type="molecule type" value="Genomic_DNA"/>
</dbReference>
<dbReference type="EMBL" id="LR796804">
    <property type="protein sequence ID" value="CAB4167241.1"/>
    <property type="molecule type" value="Genomic_DNA"/>
</dbReference>
<evidence type="ECO:0000313" key="7">
    <source>
        <dbReference type="EMBL" id="CAB4221700.1"/>
    </source>
</evidence>
<sequence length="568" mass="60263">MGGSSAPTKSEVTQTSTNLPQYVEPYVINMLERGQAQSYQDYVPYGQQRIAGFTPNQTTTQANVMGMQAPTEFGTASNLASQAGLASLTAGQYTPSGASSQQVGLPSLTNYQMGQPGDVQGGIYTAPGMAAAQTGFDPSLNTFQMAQPGDVQGGVYTAPEMVAAQTGFDPSLNTFQQAGPDAFGQAQADQYMSPYVRNVLDVQKRNAITDAQKTQLMANLGAAKQGTYGGARQLLAGTERERALGQNLSDIEAKGMQSAYENAQGQFERDRAAQMGVGRTNLEAQLGVQQLGTQTGMQTAFQNLNAQQQANVQNQSAQMQAMGYTQDQAMRAALANQQAGLTVGQQNLGAQMQTQQLGTQTGMQTAFKNLDAQQQANVQNQAAQMQAMGYTQDQAIRAALANQQMGFNTGQQNLGAQLQTQQLGTQTGLQALLANQDANLKAQQLAEQSRQFGGTLGLQGLQQANQAAATLGNLGTARSAEDLQRFNAQNAVGKQQQDLQQAILDQQYGDFLRQRDYSTEQLGQLSSLIHGLPMTMPSTTTSYAAPPSTISQVGGLGLGALGMYNMGR</sequence>
<evidence type="ECO:0000313" key="5">
    <source>
        <dbReference type="EMBL" id="CAB4195867.1"/>
    </source>
</evidence>
<evidence type="ECO:0000313" key="4">
    <source>
        <dbReference type="EMBL" id="CAB4181285.1"/>
    </source>
</evidence>
<evidence type="ECO:0000313" key="2">
    <source>
        <dbReference type="EMBL" id="CAB4167241.1"/>
    </source>
</evidence>
<evidence type="ECO:0000313" key="8">
    <source>
        <dbReference type="EMBL" id="CAB5226896.1"/>
    </source>
</evidence>
<gene>
    <name evidence="4" type="ORF">UFOVP1058_25</name>
    <name evidence="5" type="ORF">UFOVP1289_49</name>
    <name evidence="6" type="ORF">UFOVP1410_37</name>
    <name evidence="8" type="ORF">UFOVP1514_64</name>
    <name evidence="7" type="ORF">UFOVP1642_7</name>
    <name evidence="1" type="ORF">UFOVP656_55</name>
    <name evidence="2" type="ORF">UFOVP857_8</name>
    <name evidence="3" type="ORF">UFOVP879_38</name>
</gene>
<evidence type="ECO:0000313" key="1">
    <source>
        <dbReference type="EMBL" id="CAB4156416.1"/>
    </source>
</evidence>
<dbReference type="EMBL" id="LR798362">
    <property type="protein sequence ID" value="CAB5226896.1"/>
    <property type="molecule type" value="Genomic_DNA"/>
</dbReference>
<reference evidence="8" key="1">
    <citation type="submission" date="2020-05" db="EMBL/GenBank/DDBJ databases">
        <authorList>
            <person name="Chiriac C."/>
            <person name="Salcher M."/>
            <person name="Ghai R."/>
            <person name="Kavagutti S V."/>
        </authorList>
    </citation>
    <scope>NUCLEOTIDE SEQUENCE</scope>
</reference>
<accession>A0A6J7XAU0</accession>
<dbReference type="EMBL" id="LR797234">
    <property type="protein sequence ID" value="CAB4195867.1"/>
    <property type="molecule type" value="Genomic_DNA"/>
</dbReference>
<protein>
    <submittedName>
        <fullName evidence="8">Uncharacterized protein</fullName>
    </submittedName>
</protein>
<proteinExistence type="predicted"/>
<dbReference type="EMBL" id="LR797506">
    <property type="protein sequence ID" value="CAB4221700.1"/>
    <property type="molecule type" value="Genomic_DNA"/>
</dbReference>